<dbReference type="EMBL" id="BONZ01000015">
    <property type="protein sequence ID" value="GIH13477.1"/>
    <property type="molecule type" value="Genomic_DNA"/>
</dbReference>
<feature type="transmembrane region" description="Helical" evidence="1">
    <location>
        <begin position="6"/>
        <end position="25"/>
    </location>
</feature>
<keyword evidence="1" id="KW-1133">Transmembrane helix</keyword>
<name>A0A8J3QPP8_9ACTN</name>
<keyword evidence="1" id="KW-0472">Membrane</keyword>
<accession>A0A8J3QPP8</accession>
<proteinExistence type="predicted"/>
<keyword evidence="3" id="KW-1185">Reference proteome</keyword>
<gene>
    <name evidence="2" type="ORF">Raf01_16490</name>
</gene>
<evidence type="ECO:0000313" key="3">
    <source>
        <dbReference type="Proteomes" id="UP000642748"/>
    </source>
</evidence>
<comment type="caution">
    <text evidence="2">The sequence shown here is derived from an EMBL/GenBank/DDBJ whole genome shotgun (WGS) entry which is preliminary data.</text>
</comment>
<evidence type="ECO:0000313" key="2">
    <source>
        <dbReference type="EMBL" id="GIH13477.1"/>
    </source>
</evidence>
<organism evidence="2 3">
    <name type="scientific">Rugosimonospora africana</name>
    <dbReference type="NCBI Taxonomy" id="556532"/>
    <lineage>
        <taxon>Bacteria</taxon>
        <taxon>Bacillati</taxon>
        <taxon>Actinomycetota</taxon>
        <taxon>Actinomycetes</taxon>
        <taxon>Micromonosporales</taxon>
        <taxon>Micromonosporaceae</taxon>
        <taxon>Rugosimonospora</taxon>
    </lineage>
</organism>
<sequence>MPLASMYVAGPLVAFGVIGILAGILRWASSSEFKADIPDQTATNDFGLLRPVATVEDQSVARALRQLLKRAGIRATVAPAGDGWVHVLVFESELDRARRLTDGAI</sequence>
<evidence type="ECO:0000256" key="1">
    <source>
        <dbReference type="SAM" id="Phobius"/>
    </source>
</evidence>
<dbReference type="AlphaFoldDB" id="A0A8J3QPP8"/>
<dbReference type="RefSeq" id="WP_203917163.1">
    <property type="nucleotide sequence ID" value="NZ_BONZ01000015.1"/>
</dbReference>
<protein>
    <submittedName>
        <fullName evidence="2">Uncharacterized protein</fullName>
    </submittedName>
</protein>
<keyword evidence="1" id="KW-0812">Transmembrane</keyword>
<reference evidence="2" key="1">
    <citation type="submission" date="2021-01" db="EMBL/GenBank/DDBJ databases">
        <title>Whole genome shotgun sequence of Rugosimonospora africana NBRC 104875.</title>
        <authorList>
            <person name="Komaki H."/>
            <person name="Tamura T."/>
        </authorList>
    </citation>
    <scope>NUCLEOTIDE SEQUENCE</scope>
    <source>
        <strain evidence="2">NBRC 104875</strain>
    </source>
</reference>
<dbReference type="Proteomes" id="UP000642748">
    <property type="component" value="Unassembled WGS sequence"/>
</dbReference>